<dbReference type="STRING" id="411483.FAEPRAA2165_00522"/>
<keyword evidence="2" id="KW-1185">Reference proteome</keyword>
<comment type="caution">
    <text evidence="1">The sequence shown here is derived from an EMBL/GenBank/DDBJ whole genome shotgun (WGS) entry which is preliminary data.</text>
</comment>
<evidence type="ECO:0000313" key="1">
    <source>
        <dbReference type="EMBL" id="EEU97937.1"/>
    </source>
</evidence>
<dbReference type="Proteomes" id="UP000004619">
    <property type="component" value="Unassembled WGS sequence"/>
</dbReference>
<dbReference type="HOGENOM" id="CLU_2648092_0_0_9"/>
<name>C7H2M4_FAED2</name>
<accession>C7H2M4</accession>
<dbReference type="InterPro" id="IPR009061">
    <property type="entry name" value="DNA-bd_dom_put_sf"/>
</dbReference>
<organism evidence="1 2">
    <name type="scientific">Faecalibacterium duncaniae (strain DSM 17677 / JCM 31915 / A2-165)</name>
    <name type="common">Faecalibacterium prausnitzii</name>
    <dbReference type="NCBI Taxonomy" id="411483"/>
    <lineage>
        <taxon>Bacteria</taxon>
        <taxon>Bacillati</taxon>
        <taxon>Bacillota</taxon>
        <taxon>Clostridia</taxon>
        <taxon>Eubacteriales</taxon>
        <taxon>Oscillospiraceae</taxon>
        <taxon>Faecalibacterium</taxon>
    </lineage>
</organism>
<dbReference type="AlphaFoldDB" id="C7H2M4"/>
<dbReference type="EMBL" id="ACOP02000008">
    <property type="protein sequence ID" value="EEU97937.1"/>
    <property type="molecule type" value="Genomic_DNA"/>
</dbReference>
<proteinExistence type="predicted"/>
<dbReference type="eggNOG" id="ENOG5032UW5">
    <property type="taxonomic scope" value="Bacteria"/>
</dbReference>
<reference evidence="1" key="1">
    <citation type="submission" date="2009-08" db="EMBL/GenBank/DDBJ databases">
        <authorList>
            <person name="Weinstock G."/>
            <person name="Sodergren E."/>
            <person name="Clifton S."/>
            <person name="Fulton L."/>
            <person name="Fulton B."/>
            <person name="Courtney L."/>
            <person name="Fronick C."/>
            <person name="Harrison M."/>
            <person name="Strong C."/>
            <person name="Farmer C."/>
            <person name="Delahaunty K."/>
            <person name="Markovic C."/>
            <person name="Hall O."/>
            <person name="Minx P."/>
            <person name="Tomlinson C."/>
            <person name="Mitreva M."/>
            <person name="Nelson J."/>
            <person name="Hou S."/>
            <person name="Wollam A."/>
            <person name="Pepin K.H."/>
            <person name="Johnson M."/>
            <person name="Bhonagiri V."/>
            <person name="Nash W.E."/>
            <person name="Warren W."/>
            <person name="Chinwalla A."/>
            <person name="Mardis E.R."/>
            <person name="Wilson R.K."/>
        </authorList>
    </citation>
    <scope>NUCLEOTIDE SEQUENCE [LARGE SCALE GENOMIC DNA]</scope>
    <source>
        <strain evidence="1">A2-165</strain>
    </source>
</reference>
<sequence>MAKKAMDKLITRKEAASILGISVKTLDAARTDGLISYVQYVENGCVYFTEVGIQEYIAKCTHRAKPMERAATYRKPRSFRR</sequence>
<gene>
    <name evidence="1" type="ORF">FAEPRAA2165_00522</name>
</gene>
<evidence type="ECO:0000313" key="2">
    <source>
        <dbReference type="Proteomes" id="UP000004619"/>
    </source>
</evidence>
<protein>
    <recommendedName>
        <fullName evidence="3">DNA-binding protein</fullName>
    </recommendedName>
</protein>
<dbReference type="SUPFAM" id="SSF46955">
    <property type="entry name" value="Putative DNA-binding domain"/>
    <property type="match status" value="1"/>
</dbReference>
<evidence type="ECO:0008006" key="3">
    <source>
        <dbReference type="Google" id="ProtNLM"/>
    </source>
</evidence>